<dbReference type="SUPFAM" id="SSF48452">
    <property type="entry name" value="TPR-like"/>
    <property type="match status" value="1"/>
</dbReference>
<dbReference type="InterPro" id="IPR019734">
    <property type="entry name" value="TPR_rpt"/>
</dbReference>
<evidence type="ECO:0008006" key="2">
    <source>
        <dbReference type="Google" id="ProtNLM"/>
    </source>
</evidence>
<dbReference type="SMART" id="SM00028">
    <property type="entry name" value="TPR"/>
    <property type="match status" value="2"/>
</dbReference>
<dbReference type="EMBL" id="BART01021844">
    <property type="protein sequence ID" value="GAH04399.1"/>
    <property type="molecule type" value="Genomic_DNA"/>
</dbReference>
<protein>
    <recommendedName>
        <fullName evidence="2">MalT-like TPR region domain-containing protein</fullName>
    </recommendedName>
</protein>
<evidence type="ECO:0000313" key="1">
    <source>
        <dbReference type="EMBL" id="GAH04399.1"/>
    </source>
</evidence>
<feature type="non-terminal residue" evidence="1">
    <location>
        <position position="106"/>
    </location>
</feature>
<proteinExistence type="predicted"/>
<gene>
    <name evidence="1" type="ORF">S01H4_40169</name>
</gene>
<sequence length="106" mass="12476">MANIYNNFGNLLWNKQENIQKAIQFYNKALVIYKCLLNKNNEVYKFELARTLNALGVAYLDIEDFNQSKLNLKESLKIYKELSSKNPDLYLSEIGRTILNLGRLYY</sequence>
<reference evidence="1" key="1">
    <citation type="journal article" date="2014" name="Front. Microbiol.">
        <title>High frequency of phylogenetically diverse reductive dehalogenase-homologous genes in deep subseafloor sedimentary metagenomes.</title>
        <authorList>
            <person name="Kawai M."/>
            <person name="Futagami T."/>
            <person name="Toyoda A."/>
            <person name="Takaki Y."/>
            <person name="Nishi S."/>
            <person name="Hori S."/>
            <person name="Arai W."/>
            <person name="Tsubouchi T."/>
            <person name="Morono Y."/>
            <person name="Uchiyama I."/>
            <person name="Ito T."/>
            <person name="Fujiyama A."/>
            <person name="Inagaki F."/>
            <person name="Takami H."/>
        </authorList>
    </citation>
    <scope>NUCLEOTIDE SEQUENCE</scope>
    <source>
        <strain evidence="1">Expedition CK06-06</strain>
    </source>
</reference>
<accession>X1DH94</accession>
<dbReference type="AlphaFoldDB" id="X1DH94"/>
<dbReference type="Gene3D" id="1.25.40.10">
    <property type="entry name" value="Tetratricopeptide repeat domain"/>
    <property type="match status" value="1"/>
</dbReference>
<organism evidence="1">
    <name type="scientific">marine sediment metagenome</name>
    <dbReference type="NCBI Taxonomy" id="412755"/>
    <lineage>
        <taxon>unclassified sequences</taxon>
        <taxon>metagenomes</taxon>
        <taxon>ecological metagenomes</taxon>
    </lineage>
</organism>
<name>X1DH94_9ZZZZ</name>
<comment type="caution">
    <text evidence="1">The sequence shown here is derived from an EMBL/GenBank/DDBJ whole genome shotgun (WGS) entry which is preliminary data.</text>
</comment>
<dbReference type="Pfam" id="PF13424">
    <property type="entry name" value="TPR_12"/>
    <property type="match status" value="1"/>
</dbReference>
<dbReference type="InterPro" id="IPR011990">
    <property type="entry name" value="TPR-like_helical_dom_sf"/>
</dbReference>